<evidence type="ECO:0000256" key="1">
    <source>
        <dbReference type="SAM" id="Coils"/>
    </source>
</evidence>
<evidence type="ECO:0000313" key="3">
    <source>
        <dbReference type="Proteomes" id="UP001154322"/>
    </source>
</evidence>
<evidence type="ECO:0000313" key="2">
    <source>
        <dbReference type="EMBL" id="CAH8243645.1"/>
    </source>
</evidence>
<gene>
    <name evidence="2" type="ORF">WJ0W_000885</name>
</gene>
<organism evidence="2 3">
    <name type="scientific">Paenibacillus melissococcoides</name>
    <dbReference type="NCBI Taxonomy" id="2912268"/>
    <lineage>
        <taxon>Bacteria</taxon>
        <taxon>Bacillati</taxon>
        <taxon>Bacillota</taxon>
        <taxon>Bacilli</taxon>
        <taxon>Bacillales</taxon>
        <taxon>Paenibacillaceae</taxon>
        <taxon>Paenibacillus</taxon>
    </lineage>
</organism>
<keyword evidence="3" id="KW-1185">Reference proteome</keyword>
<sequence>MQGLKLKNVKPEQGGDCDYKGLDLKKFVPGSQVYPTGTRDCYVITKEQDIPEHEDILLITTEEYEAVYEAERVKQSEPGPIERLQTENEELRKQIDAMQLALMGMMEAGGGTQ</sequence>
<proteinExistence type="predicted"/>
<accession>A0ABN8TY11</accession>
<name>A0ABN8TY11_9BACL</name>
<protein>
    <submittedName>
        <fullName evidence="2">Uncharacterized protein</fullName>
    </submittedName>
</protein>
<feature type="coiled-coil region" evidence="1">
    <location>
        <begin position="81"/>
        <end position="108"/>
    </location>
</feature>
<comment type="caution">
    <text evidence="2">The sequence shown here is derived from an EMBL/GenBank/DDBJ whole genome shotgun (WGS) entry which is preliminary data.</text>
</comment>
<dbReference type="EMBL" id="CALYLO010000001">
    <property type="protein sequence ID" value="CAH8243645.1"/>
    <property type="molecule type" value="Genomic_DNA"/>
</dbReference>
<reference evidence="2" key="1">
    <citation type="submission" date="2022-06" db="EMBL/GenBank/DDBJ databases">
        <authorList>
            <person name="Dietemann V."/>
            <person name="Ory F."/>
            <person name="Dainat B."/>
            <person name="Oberhansli S."/>
        </authorList>
    </citation>
    <scope>NUCLEOTIDE SEQUENCE</scope>
    <source>
        <strain evidence="2">Ena-SAMPLE-TAB-26-04-2022-14:26:32:270-5432</strain>
    </source>
</reference>
<dbReference type="RefSeq" id="WP_213426661.1">
    <property type="nucleotide sequence ID" value="NZ_AP031286.1"/>
</dbReference>
<dbReference type="Proteomes" id="UP001154322">
    <property type="component" value="Unassembled WGS sequence"/>
</dbReference>
<keyword evidence="1" id="KW-0175">Coiled coil</keyword>